<evidence type="ECO:0000256" key="5">
    <source>
        <dbReference type="ARBA" id="ARBA00023242"/>
    </source>
</evidence>
<sequence length="214" mass="23789">MSHDPDATPTDPLLETGSYIDPGRNDPATAAAAAAELPHHQPDGNPEFAPGTVIAAEPISMYVPGEDSAEATPRAVRRRNPDEMLKRPSWLPEDWTIDLRVRSSGATAGLIDRYYVEPSGHRKFRSKIEVLHYLETGSKPKRKSSETDTTVTFCEPCKPKSKEVQNETQEIRWCKTTTCSQRRPGRKRPTDVSCVDGKAELEHDGAYHFSETSN</sequence>
<dbReference type="PANTHER" id="PTHR12396:SF46">
    <property type="entry name" value="METHYL-CPG-BINDING DOMAIN-CONTAINING PROTEIN 6"/>
    <property type="match status" value="1"/>
</dbReference>
<gene>
    <name evidence="8" type="ORF">C2S53_008241</name>
</gene>
<comment type="subcellular location">
    <subcellularLocation>
        <location evidence="1">Nucleus</location>
    </subcellularLocation>
</comment>
<evidence type="ECO:0000256" key="1">
    <source>
        <dbReference type="ARBA" id="ARBA00004123"/>
    </source>
</evidence>
<dbReference type="SUPFAM" id="SSF54171">
    <property type="entry name" value="DNA-binding domain"/>
    <property type="match status" value="1"/>
</dbReference>
<evidence type="ECO:0000256" key="2">
    <source>
        <dbReference type="ARBA" id="ARBA00023015"/>
    </source>
</evidence>
<evidence type="ECO:0000313" key="9">
    <source>
        <dbReference type="Proteomes" id="UP001190926"/>
    </source>
</evidence>
<feature type="domain" description="MBD" evidence="7">
    <location>
        <begin position="81"/>
        <end position="154"/>
    </location>
</feature>
<feature type="region of interest" description="Disordered" evidence="6">
    <location>
        <begin position="1"/>
        <end position="51"/>
    </location>
</feature>
<evidence type="ECO:0000259" key="7">
    <source>
        <dbReference type="PROSITE" id="PS50982"/>
    </source>
</evidence>
<dbReference type="GO" id="GO:0005634">
    <property type="term" value="C:nucleus"/>
    <property type="evidence" value="ECO:0007669"/>
    <property type="project" value="UniProtKB-SubCell"/>
</dbReference>
<dbReference type="PROSITE" id="PS50982">
    <property type="entry name" value="MBD"/>
    <property type="match status" value="1"/>
</dbReference>
<evidence type="ECO:0000256" key="6">
    <source>
        <dbReference type="SAM" id="MobiDB-lite"/>
    </source>
</evidence>
<dbReference type="Gene3D" id="3.30.890.10">
    <property type="entry name" value="Methyl-cpg-binding Protein 2, Chain A"/>
    <property type="match status" value="1"/>
</dbReference>
<keyword evidence="5" id="KW-0539">Nucleus</keyword>
<dbReference type="InterPro" id="IPR001739">
    <property type="entry name" value="Methyl_CpG_DNA-bd"/>
</dbReference>
<keyword evidence="9" id="KW-1185">Reference proteome</keyword>
<organism evidence="8 9">
    <name type="scientific">Perilla frutescens var. hirtella</name>
    <name type="common">Perilla citriodora</name>
    <name type="synonym">Perilla setoyensis</name>
    <dbReference type="NCBI Taxonomy" id="608512"/>
    <lineage>
        <taxon>Eukaryota</taxon>
        <taxon>Viridiplantae</taxon>
        <taxon>Streptophyta</taxon>
        <taxon>Embryophyta</taxon>
        <taxon>Tracheophyta</taxon>
        <taxon>Spermatophyta</taxon>
        <taxon>Magnoliopsida</taxon>
        <taxon>eudicotyledons</taxon>
        <taxon>Gunneridae</taxon>
        <taxon>Pentapetalae</taxon>
        <taxon>asterids</taxon>
        <taxon>lamiids</taxon>
        <taxon>Lamiales</taxon>
        <taxon>Lamiaceae</taxon>
        <taxon>Nepetoideae</taxon>
        <taxon>Elsholtzieae</taxon>
        <taxon>Perilla</taxon>
    </lineage>
</organism>
<dbReference type="PANTHER" id="PTHR12396">
    <property type="entry name" value="METHYL-CPG BINDING PROTEIN, MBD"/>
    <property type="match status" value="1"/>
</dbReference>
<comment type="caution">
    <text evidence="8">The sequence shown here is derived from an EMBL/GenBank/DDBJ whole genome shotgun (WGS) entry which is preliminary data.</text>
</comment>
<keyword evidence="2" id="KW-0805">Transcription regulation</keyword>
<accession>A0AAD4JNZ7</accession>
<reference evidence="8 9" key="1">
    <citation type="journal article" date="2021" name="Nat. Commun.">
        <title>Incipient diploidization of the medicinal plant Perilla within 10,000 years.</title>
        <authorList>
            <person name="Zhang Y."/>
            <person name="Shen Q."/>
            <person name="Leng L."/>
            <person name="Zhang D."/>
            <person name="Chen S."/>
            <person name="Shi Y."/>
            <person name="Ning Z."/>
            <person name="Chen S."/>
        </authorList>
    </citation>
    <scope>NUCLEOTIDE SEQUENCE [LARGE SCALE GENOMIC DNA]</scope>
    <source>
        <strain evidence="9">cv. PC099</strain>
    </source>
</reference>
<evidence type="ECO:0000313" key="8">
    <source>
        <dbReference type="EMBL" id="KAH6836794.1"/>
    </source>
</evidence>
<dbReference type="GO" id="GO:0003677">
    <property type="term" value="F:DNA binding"/>
    <property type="evidence" value="ECO:0007669"/>
    <property type="project" value="UniProtKB-KW"/>
</dbReference>
<dbReference type="Pfam" id="PF01429">
    <property type="entry name" value="MBD"/>
    <property type="match status" value="1"/>
</dbReference>
<keyword evidence="3" id="KW-0238">DNA-binding</keyword>
<dbReference type="EMBL" id="SDAM02000019">
    <property type="protein sequence ID" value="KAH6836794.1"/>
    <property type="molecule type" value="Genomic_DNA"/>
</dbReference>
<keyword evidence="4" id="KW-0804">Transcription</keyword>
<dbReference type="InterPro" id="IPR016177">
    <property type="entry name" value="DNA-bd_dom_sf"/>
</dbReference>
<dbReference type="AlphaFoldDB" id="A0AAD4JNZ7"/>
<evidence type="ECO:0000256" key="4">
    <source>
        <dbReference type="ARBA" id="ARBA00023163"/>
    </source>
</evidence>
<protein>
    <submittedName>
        <fullName evidence="8">Methyl-CPG-binding domain protein 5</fullName>
    </submittedName>
</protein>
<evidence type="ECO:0000256" key="3">
    <source>
        <dbReference type="ARBA" id="ARBA00023125"/>
    </source>
</evidence>
<name>A0AAD4JNZ7_PERFH</name>
<proteinExistence type="predicted"/>
<dbReference type="Proteomes" id="UP001190926">
    <property type="component" value="Unassembled WGS sequence"/>
</dbReference>